<dbReference type="PANTHER" id="PTHR42850">
    <property type="entry name" value="METALLOPHOSPHOESTERASE"/>
    <property type="match status" value="1"/>
</dbReference>
<dbReference type="Proteomes" id="UP000036045">
    <property type="component" value="Unassembled WGS sequence"/>
</dbReference>
<protein>
    <submittedName>
        <fullName evidence="2">Diadenosine tetraphosphatase</fullName>
    </submittedName>
</protein>
<dbReference type="Gene3D" id="3.60.21.10">
    <property type="match status" value="1"/>
</dbReference>
<proteinExistence type="predicted"/>
<feature type="domain" description="Polynucleotide kinase-phosphatase ligase" evidence="1">
    <location>
        <begin position="488"/>
        <end position="861"/>
    </location>
</feature>
<dbReference type="NCBIfam" id="TIGR04075">
    <property type="entry name" value="bacter_Pnkp"/>
    <property type="match status" value="1"/>
</dbReference>
<evidence type="ECO:0000259" key="1">
    <source>
        <dbReference type="Pfam" id="PF16542"/>
    </source>
</evidence>
<dbReference type="PANTHER" id="PTHR42850:SF7">
    <property type="entry name" value="BIS(5'-NUCLEOSYL)-TETRAPHOSPHATASE PRPE [ASYMMETRICAL]"/>
    <property type="match status" value="1"/>
</dbReference>
<dbReference type="PATRIC" id="fig|1397.4.peg.2042"/>
<name>A0A0J1IPY3_NIACI</name>
<evidence type="ECO:0000313" key="2">
    <source>
        <dbReference type="EMBL" id="KLV28016.1"/>
    </source>
</evidence>
<sequence>MKTILIPHNSIVLLIGPSNSGKSTTLENWINKGFLQPEEVISSDHFRKLVSNIDFLDWTNQPKEVAANLMEEYSQISRAAFEMMEKMISARATLNKRSYIDATHLKEAEREKYRILGKKYHVPVVAIVFDLSLPILLERDEKRTYPRGKGKVRRQFEVMRQEIRKIQRESYHAIYYIRDRDESVNIETEEASYYLNADNGLDIIGDIHGCMDECYELLERLGYIKHDDGLYRHPEGRKFVSVGDIMSRGPKSAEALFFFSAHINHNLAYMIDSNHGWKIARWLDGKKVTLSHGDEWIKEAFTSFSITYTEEQIEKIREDWKTMLLHSPSHYVLTRNGVKTAVVAHAGIKDHYIGKQSNTISDFTRYGETLGMDTDGKPIRGDWYRNHLSKELIIWGHDPKPEPLFVNNTINIDQGVVFGGKLTAFRYPEREFISVKAQKDYAQIEDNPLKKWQETRLALPNIQRFINGYSVWTDTFGEISCPQNNVKAAMDKVSHFTIPMEELIYIPPTMSPPPQTSTIEGYLEHPIDAYHYYKDNGIDQMVVEKKHMGSRGILLLFKNPEAAEKYVGKRSIGTIYTRTGRAFFSKELEEEILTKLHYDLAAVNYFEENQTDWVLLDAEILPWNLKAKDLIIQQYAHVAEMSVMDRDKIYEQLLCAQQNGMAVHGWVEEFAQKRQNAQSFSEVYNQYCWEIQQLEDIKIAPFHILAHSNESYFHQTHQWHMEQNEYFSTISSLFMKTDYLIVNDEESLKKAVSWWEEITTDGHEGVIFKPYHFLARNPKGKLLQPAIKVRGQKYLQIIYGMDYLEKDQLRRLKDRKTGKKQRNALKELALGIEGINRFIQFESLERIHECVLATLALEEDPIDARL</sequence>
<reference evidence="2 3" key="1">
    <citation type="submission" date="2015-05" db="EMBL/GenBank/DDBJ databases">
        <title>Whole genome sequence and identification of bacterial endophytes from Costus igneus.</title>
        <authorList>
            <person name="Lee Y.P."/>
            <person name="Gan H.M."/>
            <person name="Eng W."/>
            <person name="Wheatley M.S."/>
            <person name="Caraballo A."/>
            <person name="Polter S."/>
            <person name="Savka M.A."/>
            <person name="Hudson A.O."/>
        </authorList>
    </citation>
    <scope>NUCLEOTIDE SEQUENCE [LARGE SCALE GENOMIC DNA]</scope>
    <source>
        <strain evidence="2 3">RIT379</strain>
    </source>
</reference>
<dbReference type="EMBL" id="LDPH01000002">
    <property type="protein sequence ID" value="KLV28016.1"/>
    <property type="molecule type" value="Genomic_DNA"/>
</dbReference>
<dbReference type="CDD" id="cd07423">
    <property type="entry name" value="MPP_Prp_like"/>
    <property type="match status" value="1"/>
</dbReference>
<dbReference type="Pfam" id="PF16542">
    <property type="entry name" value="PNKP_ligase"/>
    <property type="match status" value="1"/>
</dbReference>
<dbReference type="AlphaFoldDB" id="A0A0J1IPY3"/>
<keyword evidence="3" id="KW-1185">Reference proteome</keyword>
<organism evidence="2 3">
    <name type="scientific">Niallia circulans</name>
    <name type="common">Bacillus circulans</name>
    <dbReference type="NCBI Taxonomy" id="1397"/>
    <lineage>
        <taxon>Bacteria</taxon>
        <taxon>Bacillati</taxon>
        <taxon>Bacillota</taxon>
        <taxon>Bacilli</taxon>
        <taxon>Bacillales</taxon>
        <taxon>Bacillaceae</taxon>
        <taxon>Niallia</taxon>
    </lineage>
</organism>
<dbReference type="InterPro" id="IPR050126">
    <property type="entry name" value="Ap4A_hydrolase"/>
</dbReference>
<accession>A0A0J1IPY3</accession>
<gene>
    <name evidence="2" type="ORF">ABW02_03790</name>
</gene>
<dbReference type="SUPFAM" id="SSF56091">
    <property type="entry name" value="DNA ligase/mRNA capping enzyme, catalytic domain"/>
    <property type="match status" value="1"/>
</dbReference>
<dbReference type="SUPFAM" id="SSF56300">
    <property type="entry name" value="Metallo-dependent phosphatases"/>
    <property type="match status" value="1"/>
</dbReference>
<comment type="caution">
    <text evidence="2">The sequence shown here is derived from an EMBL/GenBank/DDBJ whole genome shotgun (WGS) entry which is preliminary data.</text>
</comment>
<dbReference type="InterPro" id="IPR032380">
    <property type="entry name" value="PNKP_ligase_dom"/>
</dbReference>
<dbReference type="OrthoDB" id="9807890at2"/>
<dbReference type="SUPFAM" id="SSF52540">
    <property type="entry name" value="P-loop containing nucleoside triphosphate hydrolases"/>
    <property type="match status" value="1"/>
</dbReference>
<dbReference type="Pfam" id="PF13671">
    <property type="entry name" value="AAA_33"/>
    <property type="match status" value="1"/>
</dbReference>
<dbReference type="InterPro" id="IPR041780">
    <property type="entry name" value="MPP_PrpE-like"/>
</dbReference>
<dbReference type="InterPro" id="IPR029052">
    <property type="entry name" value="Metallo-depent_PP-like"/>
</dbReference>
<dbReference type="RefSeq" id="WP_047940569.1">
    <property type="nucleotide sequence ID" value="NZ_JARTLH010000035.1"/>
</dbReference>
<dbReference type="GO" id="GO:0005737">
    <property type="term" value="C:cytoplasm"/>
    <property type="evidence" value="ECO:0007669"/>
    <property type="project" value="TreeGrafter"/>
</dbReference>
<dbReference type="Gene3D" id="3.30.470.30">
    <property type="entry name" value="DNA ligase/mRNA capping enzyme"/>
    <property type="match status" value="2"/>
</dbReference>
<dbReference type="InterPro" id="IPR024028">
    <property type="entry name" value="PNKP_bac"/>
</dbReference>
<dbReference type="Gene3D" id="3.40.50.300">
    <property type="entry name" value="P-loop containing nucleotide triphosphate hydrolases"/>
    <property type="match status" value="1"/>
</dbReference>
<dbReference type="InterPro" id="IPR027417">
    <property type="entry name" value="P-loop_NTPase"/>
</dbReference>
<dbReference type="GO" id="GO:0016791">
    <property type="term" value="F:phosphatase activity"/>
    <property type="evidence" value="ECO:0007669"/>
    <property type="project" value="TreeGrafter"/>
</dbReference>
<evidence type="ECO:0000313" key="3">
    <source>
        <dbReference type="Proteomes" id="UP000036045"/>
    </source>
</evidence>